<dbReference type="Proteomes" id="UP001370758">
    <property type="component" value="Unassembled WGS sequence"/>
</dbReference>
<dbReference type="CDD" id="cd04077">
    <property type="entry name" value="Peptidases_S8_PCSK9_ProteinaseK_like"/>
    <property type="match status" value="1"/>
</dbReference>
<dbReference type="GO" id="GO:0006508">
    <property type="term" value="P:proteolysis"/>
    <property type="evidence" value="ECO:0007669"/>
    <property type="project" value="UniProtKB-KW"/>
</dbReference>
<dbReference type="InterPro" id="IPR036852">
    <property type="entry name" value="Peptidase_S8/S53_dom_sf"/>
</dbReference>
<evidence type="ECO:0000313" key="9">
    <source>
        <dbReference type="Proteomes" id="UP001370758"/>
    </source>
</evidence>
<keyword evidence="4 5" id="KW-0720">Serine protease</keyword>
<comment type="similarity">
    <text evidence="1 5">Belongs to the peptidase S8 family.</text>
</comment>
<feature type="signal peptide" evidence="6">
    <location>
        <begin position="1"/>
        <end position="21"/>
    </location>
</feature>
<feature type="active site" description="Charge relay system" evidence="5">
    <location>
        <position position="270"/>
    </location>
</feature>
<evidence type="ECO:0000313" key="8">
    <source>
        <dbReference type="EMBL" id="KAK6510220.1"/>
    </source>
</evidence>
<dbReference type="AlphaFoldDB" id="A0AAV9WMV6"/>
<feature type="domain" description="Peptidase S8/S53" evidence="7">
    <location>
        <begin position="263"/>
        <end position="509"/>
    </location>
</feature>
<dbReference type="InterPro" id="IPR015500">
    <property type="entry name" value="Peptidase_S8_subtilisin-rel"/>
</dbReference>
<evidence type="ECO:0000256" key="5">
    <source>
        <dbReference type="PROSITE-ProRule" id="PRU01240"/>
    </source>
</evidence>
<proteinExistence type="inferred from homology"/>
<gene>
    <name evidence="8" type="ORF">TWF481_004936</name>
</gene>
<dbReference type="PANTHER" id="PTHR43806">
    <property type="entry name" value="PEPTIDASE S8"/>
    <property type="match status" value="1"/>
</dbReference>
<keyword evidence="3 5" id="KW-0378">Hydrolase</keyword>
<evidence type="ECO:0000259" key="7">
    <source>
        <dbReference type="Pfam" id="PF00082"/>
    </source>
</evidence>
<keyword evidence="2 5" id="KW-0645">Protease</keyword>
<keyword evidence="9" id="KW-1185">Reference proteome</keyword>
<evidence type="ECO:0000256" key="1">
    <source>
        <dbReference type="ARBA" id="ARBA00011073"/>
    </source>
</evidence>
<feature type="active site" description="Charge relay system" evidence="5">
    <location>
        <position position="471"/>
    </location>
</feature>
<keyword evidence="6" id="KW-0732">Signal</keyword>
<dbReference type="InterPro" id="IPR050131">
    <property type="entry name" value="Peptidase_S8_subtilisin-like"/>
</dbReference>
<reference evidence="8 9" key="1">
    <citation type="submission" date="2023-08" db="EMBL/GenBank/DDBJ databases">
        <authorList>
            <person name="Palmer J.M."/>
        </authorList>
    </citation>
    <scope>NUCLEOTIDE SEQUENCE [LARGE SCALE GENOMIC DNA]</scope>
    <source>
        <strain evidence="8 9">TWF481</strain>
    </source>
</reference>
<name>A0AAV9WMV6_9PEZI</name>
<evidence type="ECO:0000256" key="2">
    <source>
        <dbReference type="ARBA" id="ARBA00022670"/>
    </source>
</evidence>
<dbReference type="InterPro" id="IPR000209">
    <property type="entry name" value="Peptidase_S8/S53_dom"/>
</dbReference>
<dbReference type="PROSITE" id="PS51892">
    <property type="entry name" value="SUBTILASE"/>
    <property type="match status" value="1"/>
</dbReference>
<evidence type="ECO:0000256" key="6">
    <source>
        <dbReference type="SAM" id="SignalP"/>
    </source>
</evidence>
<feature type="chain" id="PRO_5043889058" description="Peptidase S8/S53 domain-containing protein" evidence="6">
    <location>
        <begin position="22"/>
        <end position="525"/>
    </location>
</feature>
<feature type="active site" description="Charge relay system" evidence="5">
    <location>
        <position position="304"/>
    </location>
</feature>
<dbReference type="PRINTS" id="PR00723">
    <property type="entry name" value="SUBTILISIN"/>
</dbReference>
<dbReference type="PANTHER" id="PTHR43806:SF11">
    <property type="entry name" value="CEREVISIN-RELATED"/>
    <property type="match status" value="1"/>
</dbReference>
<accession>A0AAV9WMV6</accession>
<dbReference type="SUPFAM" id="SSF52743">
    <property type="entry name" value="Subtilisin-like"/>
    <property type="match status" value="1"/>
</dbReference>
<dbReference type="InterPro" id="IPR034193">
    <property type="entry name" value="PCSK9_ProteinaseK-like"/>
</dbReference>
<evidence type="ECO:0000256" key="4">
    <source>
        <dbReference type="ARBA" id="ARBA00022825"/>
    </source>
</evidence>
<evidence type="ECO:0000256" key="3">
    <source>
        <dbReference type="ARBA" id="ARBA00022801"/>
    </source>
</evidence>
<dbReference type="GO" id="GO:0004252">
    <property type="term" value="F:serine-type endopeptidase activity"/>
    <property type="evidence" value="ECO:0007669"/>
    <property type="project" value="UniProtKB-UniRule"/>
</dbReference>
<dbReference type="Pfam" id="PF00082">
    <property type="entry name" value="Peptidase_S8"/>
    <property type="match status" value="1"/>
</dbReference>
<dbReference type="EMBL" id="JAVHJL010000002">
    <property type="protein sequence ID" value="KAK6510220.1"/>
    <property type="molecule type" value="Genomic_DNA"/>
</dbReference>
<protein>
    <recommendedName>
        <fullName evidence="7">Peptidase S8/S53 domain-containing protein</fullName>
    </recommendedName>
</protein>
<organism evidence="8 9">
    <name type="scientific">Arthrobotrys musiformis</name>
    <dbReference type="NCBI Taxonomy" id="47236"/>
    <lineage>
        <taxon>Eukaryota</taxon>
        <taxon>Fungi</taxon>
        <taxon>Dikarya</taxon>
        <taxon>Ascomycota</taxon>
        <taxon>Pezizomycotina</taxon>
        <taxon>Orbiliomycetes</taxon>
        <taxon>Orbiliales</taxon>
        <taxon>Orbiliaceae</taxon>
        <taxon>Arthrobotrys</taxon>
    </lineage>
</organism>
<comment type="caution">
    <text evidence="8">The sequence shown here is derived from an EMBL/GenBank/DDBJ whole genome shotgun (WGS) entry which is preliminary data.</text>
</comment>
<sequence>MKLAPTLTVAAVLAVLQLGHCVPFEGNATRKANPQLLSTSKPATIHKATAKPGDTITDKSSSSCVVVLKESENRPWETILDKMGWGENIKETNWRGGSKRDEIRTDPFEDSRYFTTSTGREMRVFGGGEGTMRVLSMNMTKLEIDRVGSLEYVDFVGKNDITFSEPIVEEPTGPNENPGPVVAPSPKMAPRPGYSEETFPTEGLECGSKRFDGRNLPIIEQCGAPWGLERISSNKIPPSQPPAYADQISMKYSYKFRERAGYGVDIYIVDGAVDLGHSDFEERAESLWRRPDAWDREKFNSREHGTLVAAIAAGRNYGVAKAAEIFSVPIFGDDDRDYLMDGINAVMRRHSRRLRDTDFAGSVVNLSLATGLVDSEDAVLLPYEKSIIRMSEKGIHVIIAAGNYKTDACLERPARLSRQSNVISVGAVDFANRRHESSNWGECVDIYAPGNNVISAYAGTRDGWIVSGATSLAAPHVAGVVAAELTSHPKYKLDPAGMKEHILNIAVEVEMEGKDEHILLLNNGC</sequence>
<dbReference type="Gene3D" id="3.40.50.200">
    <property type="entry name" value="Peptidase S8/S53 domain"/>
    <property type="match status" value="1"/>
</dbReference>